<dbReference type="Proteomes" id="UP000831151">
    <property type="component" value="Chromosome"/>
</dbReference>
<sequence>MKEFELKVMRSESSNGLYIELGQGVIDFTRAIKAKIYLSVDDKKVEASMIKFPKDKYVVPLKERQLKVLKVEEGKTYKFTIENRR</sequence>
<dbReference type="KEGG" id="fms:M1R53_01200"/>
<dbReference type="AlphaFoldDB" id="A0A9E7IV12"/>
<organism evidence="1 2">
    <name type="scientific">Fenollaria massiliensis</name>
    <dbReference type="NCBI Taxonomy" id="938288"/>
    <lineage>
        <taxon>Bacteria</taxon>
        <taxon>Bacillati</taxon>
        <taxon>Bacillota</taxon>
        <taxon>Clostridia</taxon>
        <taxon>Eubacteriales</taxon>
        <taxon>Fenollaria</taxon>
    </lineage>
</organism>
<reference evidence="1" key="1">
    <citation type="submission" date="2022-04" db="EMBL/GenBank/DDBJ databases">
        <title>Complete genome sequences of Ezakiella coagulans and Fenollaria massiliensis.</title>
        <authorList>
            <person name="France M.T."/>
            <person name="Clifford J."/>
            <person name="Narina S."/>
            <person name="Rutt L."/>
            <person name="Ravel J."/>
        </authorList>
    </citation>
    <scope>NUCLEOTIDE SEQUENCE</scope>
    <source>
        <strain evidence="1">C0061C2</strain>
    </source>
</reference>
<evidence type="ECO:0000313" key="2">
    <source>
        <dbReference type="Proteomes" id="UP000831151"/>
    </source>
</evidence>
<protein>
    <submittedName>
        <fullName evidence="1">Uncharacterized protein</fullName>
    </submittedName>
</protein>
<dbReference type="RefSeq" id="WP_249242790.1">
    <property type="nucleotide sequence ID" value="NZ_CP096649.1"/>
</dbReference>
<name>A0A9E7IV12_9FIRM</name>
<dbReference type="EMBL" id="CP096649">
    <property type="protein sequence ID" value="UQK59317.1"/>
    <property type="molecule type" value="Genomic_DNA"/>
</dbReference>
<keyword evidence="2" id="KW-1185">Reference proteome</keyword>
<accession>A0A9E7IV12</accession>
<gene>
    <name evidence="1" type="ORF">M1R53_01200</name>
</gene>
<proteinExistence type="predicted"/>
<evidence type="ECO:0000313" key="1">
    <source>
        <dbReference type="EMBL" id="UQK59317.1"/>
    </source>
</evidence>
<dbReference type="SUPFAM" id="SSF141694">
    <property type="entry name" value="AF2212/PG0164-like"/>
    <property type="match status" value="1"/>
</dbReference>